<dbReference type="PROSITE" id="PS51755">
    <property type="entry name" value="OMPR_PHOB"/>
    <property type="match status" value="1"/>
</dbReference>
<dbReference type="Pfam" id="PF03704">
    <property type="entry name" value="BTAD"/>
    <property type="match status" value="1"/>
</dbReference>
<dbReference type="InterPro" id="IPR027417">
    <property type="entry name" value="P-loop_NTPase"/>
</dbReference>
<dbReference type="PANTHER" id="PTHR47691:SF3">
    <property type="entry name" value="HTH-TYPE TRANSCRIPTIONAL REGULATOR RV0890C-RELATED"/>
    <property type="match status" value="1"/>
</dbReference>
<dbReference type="Gene3D" id="1.10.10.10">
    <property type="entry name" value="Winged helix-like DNA-binding domain superfamily/Winged helix DNA-binding domain"/>
    <property type="match status" value="1"/>
</dbReference>
<dbReference type="Gene3D" id="3.40.50.300">
    <property type="entry name" value="P-loop containing nucleotide triphosphate hydrolases"/>
    <property type="match status" value="1"/>
</dbReference>
<dbReference type="RefSeq" id="WP_378243101.1">
    <property type="nucleotide sequence ID" value="NZ_JBHSKF010000001.1"/>
</dbReference>
<dbReference type="Proteomes" id="UP001596157">
    <property type="component" value="Unassembled WGS sequence"/>
</dbReference>
<name>A0ABW0EIS0_9PSEU</name>
<dbReference type="SUPFAM" id="SSF46894">
    <property type="entry name" value="C-terminal effector domain of the bipartite response regulators"/>
    <property type="match status" value="1"/>
</dbReference>
<feature type="domain" description="OmpR/PhoB-type" evidence="4">
    <location>
        <begin position="1"/>
        <end position="92"/>
    </location>
</feature>
<dbReference type="PANTHER" id="PTHR47691">
    <property type="entry name" value="REGULATOR-RELATED"/>
    <property type="match status" value="1"/>
</dbReference>
<dbReference type="EMBL" id="JBHSKF010000001">
    <property type="protein sequence ID" value="MFC5285814.1"/>
    <property type="molecule type" value="Genomic_DNA"/>
</dbReference>
<dbReference type="CDD" id="cd15831">
    <property type="entry name" value="BTAD"/>
    <property type="match status" value="1"/>
</dbReference>
<accession>A0ABW0EIS0</accession>
<proteinExistence type="inferred from homology"/>
<dbReference type="InterPro" id="IPR005158">
    <property type="entry name" value="BTAD"/>
</dbReference>
<dbReference type="SMART" id="SM01043">
    <property type="entry name" value="BTAD"/>
    <property type="match status" value="1"/>
</dbReference>
<reference evidence="6" key="1">
    <citation type="journal article" date="2019" name="Int. J. Syst. Evol. Microbiol.">
        <title>The Global Catalogue of Microorganisms (GCM) 10K type strain sequencing project: providing services to taxonomists for standard genome sequencing and annotation.</title>
        <authorList>
            <consortium name="The Broad Institute Genomics Platform"/>
            <consortium name="The Broad Institute Genome Sequencing Center for Infectious Disease"/>
            <person name="Wu L."/>
            <person name="Ma J."/>
        </authorList>
    </citation>
    <scope>NUCLEOTIDE SEQUENCE [LARGE SCALE GENOMIC DNA]</scope>
    <source>
        <strain evidence="6">CCUG 59778</strain>
    </source>
</reference>
<organism evidence="5 6">
    <name type="scientific">Actinokineospora guangxiensis</name>
    <dbReference type="NCBI Taxonomy" id="1490288"/>
    <lineage>
        <taxon>Bacteria</taxon>
        <taxon>Bacillati</taxon>
        <taxon>Actinomycetota</taxon>
        <taxon>Actinomycetes</taxon>
        <taxon>Pseudonocardiales</taxon>
        <taxon>Pseudonocardiaceae</taxon>
        <taxon>Actinokineospora</taxon>
    </lineage>
</organism>
<evidence type="ECO:0000259" key="4">
    <source>
        <dbReference type="PROSITE" id="PS51755"/>
    </source>
</evidence>
<comment type="caution">
    <text evidence="5">The sequence shown here is derived from an EMBL/GenBank/DDBJ whole genome shotgun (WGS) entry which is preliminary data.</text>
</comment>
<feature type="DNA-binding region" description="OmpR/PhoB-type" evidence="3">
    <location>
        <begin position="1"/>
        <end position="92"/>
    </location>
</feature>
<gene>
    <name evidence="5" type="ORF">ACFPM7_02010</name>
</gene>
<keyword evidence="6" id="KW-1185">Reference proteome</keyword>
<evidence type="ECO:0000256" key="2">
    <source>
        <dbReference type="ARBA" id="ARBA00023125"/>
    </source>
</evidence>
<dbReference type="InterPro" id="IPR001867">
    <property type="entry name" value="OmpR/PhoB-type_DNA-bd"/>
</dbReference>
<evidence type="ECO:0000313" key="6">
    <source>
        <dbReference type="Proteomes" id="UP001596157"/>
    </source>
</evidence>
<dbReference type="SUPFAM" id="SSF48452">
    <property type="entry name" value="TPR-like"/>
    <property type="match status" value="2"/>
</dbReference>
<evidence type="ECO:0000256" key="1">
    <source>
        <dbReference type="ARBA" id="ARBA00005820"/>
    </source>
</evidence>
<dbReference type="PRINTS" id="PR00364">
    <property type="entry name" value="DISEASERSIST"/>
</dbReference>
<sequence>MRFGVLGPLAVWTSSGEPVVIPGLKVRAVLADLLVHGGRPVSTDRLVEDLWGDDQPANPAGALQVRVSQLRKALGEDRDLVESRPPGYLLRTDAVDAIEFAALAARAGQQDDPAVRARLLADALALWRGPAYADFADDEFARSAAVRLEEQRLAVIELHAEARLELGEHSMLAGELGDLVAAHPLRERLRAVHMRALYRAGRQSEALDTYADLRKRLDDELGLEPGPELVALHQAVLEQDPALGGPSSAPAPRKRTNLPAALTELIGRDEAVAELRELLGTARLVTLTGPGGVGKTRLALETASGMSDADGVWLVELAALDRADSVADHLKAVLDIHDSGGPTDLAAAVAERRALLVLDNCEHLIGPVADLAADLLRAAPGLRVLATSREPLGVAGEVLWEVPPLEVPAEGADIERCSAVRLFAARAAAAARGFTVDAGNRDAVARLCARLDGIPLAIELAATRVRTLGVHGLVERLDDRFTLLTGPRGAPERQRTLTAVIDWSWGLLTDPERIVLRRLAVHAGGCTAEAAEVVCAGGDIAEEDVLDLLVRLVDRSLVVLADDPDGPRYRLLESVAAYGLDRLGEAGETERVRARHAAYYTSLAERGDVELRGSGQARWLRRLDAESPNLHSALSGRDASRLAVSMTWYRQLRGRLGDARRALAAVPADPQVRLARAWVSLRLGESAGWLDERAEVIACLDRVDPATRGRARWQLASAESALGDVARVGEQIEIALAECDRADDRWGTAAALCTRAMLAHARGDLEALRRDATRSADLFRDLGDRWGVLQATEWLAALAELTDDFATATRQHREGLRMAEDLGLWPDVAGRLAWLGWTATRLGEHGEALDLGREALRLAAEQDARSLTVFAEIVVAFAARRAGHPDLAETHLTHLLATAPDTDPPPLHLPMVHSELGHLAESRGDFDTAFTHHATAFDIAVAHGSGRDIASAAEGLAATAVPAGRPEEAARLLGAAAAHRAAHSLPVGQEELDEAERVGGLARAALGDAGFAAEYGRGGEIGLAGVRAALA</sequence>
<dbReference type="SMART" id="SM00862">
    <property type="entry name" value="Trans_reg_C"/>
    <property type="match status" value="1"/>
</dbReference>
<dbReference type="InterPro" id="IPR016032">
    <property type="entry name" value="Sig_transdc_resp-reg_C-effctor"/>
</dbReference>
<dbReference type="Pfam" id="PF25872">
    <property type="entry name" value="HTH_77"/>
    <property type="match status" value="1"/>
</dbReference>
<dbReference type="InterPro" id="IPR011990">
    <property type="entry name" value="TPR-like_helical_dom_sf"/>
</dbReference>
<protein>
    <submittedName>
        <fullName evidence="5">BTAD domain-containing putative transcriptional regulator</fullName>
    </submittedName>
</protein>
<dbReference type="InterPro" id="IPR058852">
    <property type="entry name" value="HTH_77"/>
</dbReference>
<evidence type="ECO:0000256" key="3">
    <source>
        <dbReference type="PROSITE-ProRule" id="PRU01091"/>
    </source>
</evidence>
<dbReference type="Gene3D" id="1.25.40.10">
    <property type="entry name" value="Tetratricopeptide repeat domain"/>
    <property type="match status" value="3"/>
</dbReference>
<evidence type="ECO:0000313" key="5">
    <source>
        <dbReference type="EMBL" id="MFC5285814.1"/>
    </source>
</evidence>
<dbReference type="InterPro" id="IPR036388">
    <property type="entry name" value="WH-like_DNA-bd_sf"/>
</dbReference>
<dbReference type="SUPFAM" id="SSF52540">
    <property type="entry name" value="P-loop containing nucleoside triphosphate hydrolases"/>
    <property type="match status" value="1"/>
</dbReference>
<keyword evidence="2 3" id="KW-0238">DNA-binding</keyword>
<dbReference type="Pfam" id="PF00486">
    <property type="entry name" value="Trans_reg_C"/>
    <property type="match status" value="1"/>
</dbReference>
<comment type="similarity">
    <text evidence="1">Belongs to the AfsR/DnrI/RedD regulatory family.</text>
</comment>